<dbReference type="InterPro" id="IPR013767">
    <property type="entry name" value="PAS_fold"/>
</dbReference>
<feature type="domain" description="Sigma-54 factor interaction" evidence="5">
    <location>
        <begin position="320"/>
        <end position="550"/>
    </location>
</feature>
<dbReference type="Proteomes" id="UP000295325">
    <property type="component" value="Unassembled WGS sequence"/>
</dbReference>
<name>A0A4R7KTM8_9CLOT</name>
<dbReference type="NCBIfam" id="TIGR00229">
    <property type="entry name" value="sensory_box"/>
    <property type="match status" value="1"/>
</dbReference>
<dbReference type="InterPro" id="IPR009057">
    <property type="entry name" value="Homeodomain-like_sf"/>
</dbReference>
<keyword evidence="1" id="KW-0547">Nucleotide-binding</keyword>
<evidence type="ECO:0000256" key="3">
    <source>
        <dbReference type="ARBA" id="ARBA00023015"/>
    </source>
</evidence>
<dbReference type="InterPro" id="IPR003593">
    <property type="entry name" value="AAA+_ATPase"/>
</dbReference>
<evidence type="ECO:0000256" key="1">
    <source>
        <dbReference type="ARBA" id="ARBA00022741"/>
    </source>
</evidence>
<dbReference type="InterPro" id="IPR002197">
    <property type="entry name" value="HTH_Fis"/>
</dbReference>
<dbReference type="InterPro" id="IPR027417">
    <property type="entry name" value="P-loop_NTPase"/>
</dbReference>
<dbReference type="SUPFAM" id="SSF46689">
    <property type="entry name" value="Homeodomain-like"/>
    <property type="match status" value="1"/>
</dbReference>
<dbReference type="Pfam" id="PF02954">
    <property type="entry name" value="HTH_8"/>
    <property type="match status" value="1"/>
</dbReference>
<dbReference type="PANTHER" id="PTHR32071:SF57">
    <property type="entry name" value="C4-DICARBOXYLATE TRANSPORT TRANSCRIPTIONAL REGULATORY PROTEIN DCTD"/>
    <property type="match status" value="1"/>
</dbReference>
<sequence>MGEIVLIAPYENLGNMAREVIKKNGFDIDVVIGDLSDGVKAAQRAVKEGAQVLISRGGTYTMIKGAVEVPVVEIKMSSFDILRGFKNLMKYPGKIGVAGYRNVIYGCDTVAELLNVDVEMFLFDNEVTAPLVIEEAISRGIKVFIGDAIGYKSARAYGCESYLITSGKESIYDSVQEAMRILEVTKTEKAKAEKFKTILDFINDGILAVDKHGIITTFNPAAEWIFQRRASEVVGRKVGEVIPNTGMLKVIESGSKEIGVLQDINRCKIVTNRVPIVVDDKIVGAVATFQDVTQIQDLEYKIRREQVKKGFVAKYNFDNIVHVSRAMEECIERAKKYSKIDSPVLILGESGVGKELFAQSIHNESPRRNGPFVAVNCAALPPNLLESELFGYVEGAFTGAKRGGKPGLFELAHKGSIFLDEIGELSMEFQARLLRVLQQKEVMRIGDDKVIPIDVRIIAATNKDIAKMVSENKFREDLYYRINILTLYIPALRFRREDVIPLINHFINKYSLRYGKNITGISSEVQDYLLSYNYRGNIRELQGIMERAVALCEGDIIQLKDVEAVSNVKEDTTINKEFCDDVPLISLRELEINYINKVIEKCCGNISEAAKILGIDRSTIWRKLKKDTVV</sequence>
<dbReference type="Gene3D" id="1.10.8.60">
    <property type="match status" value="1"/>
</dbReference>
<keyword evidence="8" id="KW-1185">Reference proteome</keyword>
<accession>A0A4R7KTM8</accession>
<dbReference type="SMART" id="SM00091">
    <property type="entry name" value="PAS"/>
    <property type="match status" value="1"/>
</dbReference>
<dbReference type="PROSITE" id="PS50112">
    <property type="entry name" value="PAS"/>
    <property type="match status" value="1"/>
</dbReference>
<dbReference type="Pfam" id="PF06506">
    <property type="entry name" value="PrpR_N"/>
    <property type="match status" value="1"/>
</dbReference>
<dbReference type="Gene3D" id="3.30.450.20">
    <property type="entry name" value="PAS domain"/>
    <property type="match status" value="1"/>
</dbReference>
<evidence type="ECO:0000259" key="5">
    <source>
        <dbReference type="PROSITE" id="PS50045"/>
    </source>
</evidence>
<dbReference type="PROSITE" id="PS00675">
    <property type="entry name" value="SIGMA54_INTERACT_1"/>
    <property type="match status" value="1"/>
</dbReference>
<keyword evidence="2" id="KW-0067">ATP-binding</keyword>
<dbReference type="InterPro" id="IPR025662">
    <property type="entry name" value="Sigma_54_int_dom_ATP-bd_1"/>
</dbReference>
<dbReference type="CDD" id="cd00130">
    <property type="entry name" value="PAS"/>
    <property type="match status" value="1"/>
</dbReference>
<proteinExistence type="predicted"/>
<dbReference type="InterPro" id="IPR025943">
    <property type="entry name" value="Sigma_54_int_dom_ATP-bd_2"/>
</dbReference>
<evidence type="ECO:0000259" key="6">
    <source>
        <dbReference type="PROSITE" id="PS50112"/>
    </source>
</evidence>
<keyword evidence="4" id="KW-0804">Transcription</keyword>
<feature type="domain" description="PAS" evidence="6">
    <location>
        <begin position="191"/>
        <end position="242"/>
    </location>
</feature>
<dbReference type="RefSeq" id="WP_133627195.1">
    <property type="nucleotide sequence ID" value="NZ_SOAZ01000003.1"/>
</dbReference>
<dbReference type="GO" id="GO:0000156">
    <property type="term" value="F:phosphorelay response regulator activity"/>
    <property type="evidence" value="ECO:0007669"/>
    <property type="project" value="InterPro"/>
</dbReference>
<dbReference type="AlphaFoldDB" id="A0A4R7KTM8"/>
<dbReference type="CDD" id="cd00009">
    <property type="entry name" value="AAA"/>
    <property type="match status" value="1"/>
</dbReference>
<dbReference type="Pfam" id="PF25601">
    <property type="entry name" value="AAA_lid_14"/>
    <property type="match status" value="1"/>
</dbReference>
<dbReference type="InterPro" id="IPR035965">
    <property type="entry name" value="PAS-like_dom_sf"/>
</dbReference>
<evidence type="ECO:0000256" key="2">
    <source>
        <dbReference type="ARBA" id="ARBA00022840"/>
    </source>
</evidence>
<dbReference type="PANTHER" id="PTHR32071">
    <property type="entry name" value="TRANSCRIPTIONAL REGULATORY PROTEIN"/>
    <property type="match status" value="1"/>
</dbReference>
<keyword evidence="3" id="KW-0805">Transcription regulation</keyword>
<evidence type="ECO:0000313" key="7">
    <source>
        <dbReference type="EMBL" id="TDT62793.1"/>
    </source>
</evidence>
<dbReference type="OrthoDB" id="9803970at2"/>
<comment type="caution">
    <text evidence="7">The sequence shown here is derived from an EMBL/GenBank/DDBJ whole genome shotgun (WGS) entry which is preliminary data.</text>
</comment>
<dbReference type="InterPro" id="IPR000014">
    <property type="entry name" value="PAS"/>
</dbReference>
<organism evidence="7 8">
    <name type="scientific">Fonticella tunisiensis</name>
    <dbReference type="NCBI Taxonomy" id="1096341"/>
    <lineage>
        <taxon>Bacteria</taxon>
        <taxon>Bacillati</taxon>
        <taxon>Bacillota</taxon>
        <taxon>Clostridia</taxon>
        <taxon>Eubacteriales</taxon>
        <taxon>Clostridiaceae</taxon>
        <taxon>Fonticella</taxon>
    </lineage>
</organism>
<dbReference type="SUPFAM" id="SSF159800">
    <property type="entry name" value="PrpR receptor domain-like"/>
    <property type="match status" value="1"/>
</dbReference>
<dbReference type="Gene3D" id="3.40.50.10660">
    <property type="entry name" value="PrpR receptor domain-like"/>
    <property type="match status" value="1"/>
</dbReference>
<dbReference type="InterPro" id="IPR058031">
    <property type="entry name" value="AAA_lid_NorR"/>
</dbReference>
<dbReference type="SUPFAM" id="SSF55785">
    <property type="entry name" value="PYP-like sensor domain (PAS domain)"/>
    <property type="match status" value="1"/>
</dbReference>
<dbReference type="EMBL" id="SOAZ01000003">
    <property type="protein sequence ID" value="TDT62793.1"/>
    <property type="molecule type" value="Genomic_DNA"/>
</dbReference>
<dbReference type="InterPro" id="IPR002078">
    <property type="entry name" value="Sigma_54_int"/>
</dbReference>
<evidence type="ECO:0000256" key="4">
    <source>
        <dbReference type="ARBA" id="ARBA00023163"/>
    </source>
</evidence>
<dbReference type="PRINTS" id="PR01590">
    <property type="entry name" value="HTHFIS"/>
</dbReference>
<dbReference type="GO" id="GO:0006355">
    <property type="term" value="P:regulation of DNA-templated transcription"/>
    <property type="evidence" value="ECO:0007669"/>
    <property type="project" value="InterPro"/>
</dbReference>
<gene>
    <name evidence="7" type="ORF">EDD71_10366</name>
</gene>
<dbReference type="SUPFAM" id="SSF52540">
    <property type="entry name" value="P-loop containing nucleoside triphosphate hydrolases"/>
    <property type="match status" value="1"/>
</dbReference>
<dbReference type="PROSITE" id="PS50045">
    <property type="entry name" value="SIGMA54_INTERACT_4"/>
    <property type="match status" value="1"/>
</dbReference>
<dbReference type="Pfam" id="PF00158">
    <property type="entry name" value="Sigma54_activat"/>
    <property type="match status" value="1"/>
</dbReference>
<dbReference type="Gene3D" id="1.10.10.60">
    <property type="entry name" value="Homeodomain-like"/>
    <property type="match status" value="1"/>
</dbReference>
<reference evidence="7 8" key="1">
    <citation type="submission" date="2019-03" db="EMBL/GenBank/DDBJ databases">
        <title>Genomic Encyclopedia of Type Strains, Phase IV (KMG-IV): sequencing the most valuable type-strain genomes for metagenomic binning, comparative biology and taxonomic classification.</title>
        <authorList>
            <person name="Goeker M."/>
        </authorList>
    </citation>
    <scope>NUCLEOTIDE SEQUENCE [LARGE SCALE GENOMIC DNA]</scope>
    <source>
        <strain evidence="7 8">DSM 24455</strain>
    </source>
</reference>
<dbReference type="GO" id="GO:0005524">
    <property type="term" value="F:ATP binding"/>
    <property type="evidence" value="ECO:0007669"/>
    <property type="project" value="UniProtKB-KW"/>
</dbReference>
<dbReference type="SMART" id="SM00382">
    <property type="entry name" value="AAA"/>
    <property type="match status" value="1"/>
</dbReference>
<dbReference type="InterPro" id="IPR010524">
    <property type="entry name" value="Sig_transdc_resp-reg_PrpR_N"/>
</dbReference>
<dbReference type="Gene3D" id="3.40.50.2300">
    <property type="match status" value="1"/>
</dbReference>
<dbReference type="Pfam" id="PF00989">
    <property type="entry name" value="PAS"/>
    <property type="match status" value="1"/>
</dbReference>
<dbReference type="GO" id="GO:0043565">
    <property type="term" value="F:sequence-specific DNA binding"/>
    <property type="evidence" value="ECO:0007669"/>
    <property type="project" value="InterPro"/>
</dbReference>
<evidence type="ECO:0000313" key="8">
    <source>
        <dbReference type="Proteomes" id="UP000295325"/>
    </source>
</evidence>
<dbReference type="PROSITE" id="PS00676">
    <property type="entry name" value="SIGMA54_INTERACT_2"/>
    <property type="match status" value="1"/>
</dbReference>
<protein>
    <submittedName>
        <fullName evidence="7">PAS domain S-box-containing protein</fullName>
    </submittedName>
</protein>
<dbReference type="FunFam" id="3.40.50.300:FF:000006">
    <property type="entry name" value="DNA-binding transcriptional regulator NtrC"/>
    <property type="match status" value="1"/>
</dbReference>
<dbReference type="Gene3D" id="3.40.50.300">
    <property type="entry name" value="P-loop containing nucleotide triphosphate hydrolases"/>
    <property type="match status" value="1"/>
</dbReference>